<reference evidence="3" key="1">
    <citation type="submission" date="2017-10" db="EMBL/GenBank/DDBJ databases">
        <title>Rapid genome shrinkage in a self-fertile nematode reveals novel sperm competition proteins.</title>
        <authorList>
            <person name="Yin D."/>
            <person name="Schwarz E.M."/>
            <person name="Thomas C.G."/>
            <person name="Felde R.L."/>
            <person name="Korf I.F."/>
            <person name="Cutter A.D."/>
            <person name="Schartner C.M."/>
            <person name="Ralston E.J."/>
            <person name="Meyer B.J."/>
            <person name="Haag E.S."/>
        </authorList>
    </citation>
    <scope>NUCLEOTIDE SEQUENCE [LARGE SCALE GENOMIC DNA]</scope>
    <source>
        <strain evidence="3">JU1422</strain>
    </source>
</reference>
<dbReference type="Proteomes" id="UP000230233">
    <property type="component" value="Chromosome I"/>
</dbReference>
<gene>
    <name evidence="2" type="primary">Cnig_chr_I.g3201</name>
    <name evidence="2" type="ORF">B9Z55_003201</name>
</gene>
<sequence>MSWKNHFPAHFSCSAPRKLLEFPFLKALVPSSPNFGSYFPVPEHFFAPHFQTCGCCGSIEAPQLTQGHLTPAKIRPVSASRSSPDESPPPRPPSDISVARDNPITTSTSSLVFADKRSSAFR</sequence>
<accession>A0A2G5VP43</accession>
<keyword evidence="3" id="KW-1185">Reference proteome</keyword>
<dbReference type="EMBL" id="PDUG01000001">
    <property type="protein sequence ID" value="PIC53534.1"/>
    <property type="molecule type" value="Genomic_DNA"/>
</dbReference>
<organism evidence="2 3">
    <name type="scientific">Caenorhabditis nigoni</name>
    <dbReference type="NCBI Taxonomy" id="1611254"/>
    <lineage>
        <taxon>Eukaryota</taxon>
        <taxon>Metazoa</taxon>
        <taxon>Ecdysozoa</taxon>
        <taxon>Nematoda</taxon>
        <taxon>Chromadorea</taxon>
        <taxon>Rhabditida</taxon>
        <taxon>Rhabditina</taxon>
        <taxon>Rhabditomorpha</taxon>
        <taxon>Rhabditoidea</taxon>
        <taxon>Rhabditidae</taxon>
        <taxon>Peloderinae</taxon>
        <taxon>Caenorhabditis</taxon>
    </lineage>
</organism>
<proteinExistence type="predicted"/>
<feature type="region of interest" description="Disordered" evidence="1">
    <location>
        <begin position="67"/>
        <end position="122"/>
    </location>
</feature>
<dbReference type="AlphaFoldDB" id="A0A2G5VP43"/>
<dbReference type="OrthoDB" id="10423737at2759"/>
<name>A0A2G5VP43_9PELO</name>
<evidence type="ECO:0000313" key="3">
    <source>
        <dbReference type="Proteomes" id="UP000230233"/>
    </source>
</evidence>
<comment type="caution">
    <text evidence="2">The sequence shown here is derived from an EMBL/GenBank/DDBJ whole genome shotgun (WGS) entry which is preliminary data.</text>
</comment>
<evidence type="ECO:0000313" key="2">
    <source>
        <dbReference type="EMBL" id="PIC53534.1"/>
    </source>
</evidence>
<evidence type="ECO:0000256" key="1">
    <source>
        <dbReference type="SAM" id="MobiDB-lite"/>
    </source>
</evidence>
<protein>
    <submittedName>
        <fullName evidence="2">Uncharacterized protein</fullName>
    </submittedName>
</protein>